<keyword evidence="4" id="KW-0812">Transmembrane</keyword>
<reference evidence="6" key="1">
    <citation type="journal article" date="2014" name="Int. J. Syst. Evol. Microbiol.">
        <title>Complete genome of a new Firmicutes species belonging to the dominant human colonic microbiota ('Ruminococcus bicirculans') reveals two chromosomes and a selective capacity to utilize plant glucans.</title>
        <authorList>
            <consortium name="NISC Comparative Sequencing Program"/>
            <person name="Wegmann U."/>
            <person name="Louis P."/>
            <person name="Goesmann A."/>
            <person name="Henrissat B."/>
            <person name="Duncan S.H."/>
            <person name="Flint H.J."/>
        </authorList>
    </citation>
    <scope>NUCLEOTIDE SEQUENCE</scope>
    <source>
        <strain evidence="6">CGMCC 1.15931</strain>
    </source>
</reference>
<evidence type="ECO:0000313" key="9">
    <source>
        <dbReference type="Proteomes" id="UP000622638"/>
    </source>
</evidence>
<keyword evidence="4" id="KW-0472">Membrane</keyword>
<keyword evidence="3" id="KW-0175">Coiled coil</keyword>
<gene>
    <name evidence="6" type="ORF">GCM10011572_31060</name>
    <name evidence="7" type="ORF">GM672_11590</name>
</gene>
<dbReference type="PANTHER" id="PTHR45138:SF9">
    <property type="entry name" value="DIGUANYLATE CYCLASE DGCM-RELATED"/>
    <property type="match status" value="1"/>
</dbReference>
<dbReference type="OrthoDB" id="9813903at2"/>
<dbReference type="SUPFAM" id="SSF103190">
    <property type="entry name" value="Sensory domain-like"/>
    <property type="match status" value="1"/>
</dbReference>
<evidence type="ECO:0000313" key="6">
    <source>
        <dbReference type="EMBL" id="GGC07267.1"/>
    </source>
</evidence>
<dbReference type="GO" id="GO:0005886">
    <property type="term" value="C:plasma membrane"/>
    <property type="evidence" value="ECO:0007669"/>
    <property type="project" value="TreeGrafter"/>
</dbReference>
<evidence type="ECO:0000256" key="1">
    <source>
        <dbReference type="ARBA" id="ARBA00012528"/>
    </source>
</evidence>
<dbReference type="CDD" id="cd12915">
    <property type="entry name" value="PDC2_DGC_like"/>
    <property type="match status" value="1"/>
</dbReference>
<evidence type="ECO:0000259" key="5">
    <source>
        <dbReference type="PROSITE" id="PS50887"/>
    </source>
</evidence>
<dbReference type="RefSeq" id="WP_155470684.1">
    <property type="nucleotide sequence ID" value="NZ_BMKG01000012.1"/>
</dbReference>
<evidence type="ECO:0000256" key="2">
    <source>
        <dbReference type="ARBA" id="ARBA00034247"/>
    </source>
</evidence>
<dbReference type="AlphaFoldDB" id="A0A6I3SVT9"/>
<dbReference type="SUPFAM" id="SSF55073">
    <property type="entry name" value="Nucleotide cyclase"/>
    <property type="match status" value="1"/>
</dbReference>
<dbReference type="InterPro" id="IPR050469">
    <property type="entry name" value="Diguanylate_Cyclase"/>
</dbReference>
<dbReference type="EMBL" id="WNKZ01000027">
    <property type="protein sequence ID" value="MTV53368.1"/>
    <property type="molecule type" value="Genomic_DNA"/>
</dbReference>
<keyword evidence="4" id="KW-1133">Transmembrane helix</keyword>
<dbReference type="NCBIfam" id="TIGR00254">
    <property type="entry name" value="GGDEF"/>
    <property type="match status" value="1"/>
</dbReference>
<organism evidence="7 8">
    <name type="scientific">Pseudoduganella buxea</name>
    <dbReference type="NCBI Taxonomy" id="1949069"/>
    <lineage>
        <taxon>Bacteria</taxon>
        <taxon>Pseudomonadati</taxon>
        <taxon>Pseudomonadota</taxon>
        <taxon>Betaproteobacteria</taxon>
        <taxon>Burkholderiales</taxon>
        <taxon>Oxalobacteraceae</taxon>
        <taxon>Telluria group</taxon>
        <taxon>Pseudoduganella</taxon>
    </lineage>
</organism>
<dbReference type="InterPro" id="IPR000160">
    <property type="entry name" value="GGDEF_dom"/>
</dbReference>
<dbReference type="FunFam" id="3.30.70.270:FF:000001">
    <property type="entry name" value="Diguanylate cyclase domain protein"/>
    <property type="match status" value="1"/>
</dbReference>
<dbReference type="Pfam" id="PF00990">
    <property type="entry name" value="GGDEF"/>
    <property type="match status" value="1"/>
</dbReference>
<dbReference type="Proteomes" id="UP000430634">
    <property type="component" value="Unassembled WGS sequence"/>
</dbReference>
<dbReference type="EC" id="2.7.7.65" evidence="1"/>
<dbReference type="InterPro" id="IPR029151">
    <property type="entry name" value="Sensor-like_sf"/>
</dbReference>
<dbReference type="Gene3D" id="3.30.450.20">
    <property type="entry name" value="PAS domain"/>
    <property type="match status" value="2"/>
</dbReference>
<dbReference type="CDD" id="cd12914">
    <property type="entry name" value="PDC1_DGC_like"/>
    <property type="match status" value="1"/>
</dbReference>
<dbReference type="PANTHER" id="PTHR45138">
    <property type="entry name" value="REGULATORY COMPONENTS OF SENSORY TRANSDUCTION SYSTEM"/>
    <property type="match status" value="1"/>
</dbReference>
<evidence type="ECO:0000313" key="8">
    <source>
        <dbReference type="Proteomes" id="UP000430634"/>
    </source>
</evidence>
<feature type="domain" description="GGDEF" evidence="5">
    <location>
        <begin position="368"/>
        <end position="506"/>
    </location>
</feature>
<reference evidence="6" key="4">
    <citation type="submission" date="2024-05" db="EMBL/GenBank/DDBJ databases">
        <authorList>
            <person name="Sun Q."/>
            <person name="Zhou Y."/>
        </authorList>
    </citation>
    <scope>NUCLEOTIDE SEQUENCE</scope>
    <source>
        <strain evidence="6">CGMCC 1.15931</strain>
    </source>
</reference>
<dbReference type="Gene3D" id="3.30.70.270">
    <property type="match status" value="1"/>
</dbReference>
<proteinExistence type="predicted"/>
<dbReference type="Pfam" id="PF22588">
    <property type="entry name" value="dCache_1_like"/>
    <property type="match status" value="1"/>
</dbReference>
<dbReference type="GO" id="GO:0052621">
    <property type="term" value="F:diguanylate cyclase activity"/>
    <property type="evidence" value="ECO:0007669"/>
    <property type="project" value="UniProtKB-EC"/>
</dbReference>
<name>A0A6I3SVT9_9BURK</name>
<dbReference type="InterPro" id="IPR043128">
    <property type="entry name" value="Rev_trsase/Diguanyl_cyclase"/>
</dbReference>
<reference evidence="7 8" key="3">
    <citation type="submission" date="2019-11" db="EMBL/GenBank/DDBJ databases">
        <title>Type strains purchased from KCTC, JCM and DSMZ.</title>
        <authorList>
            <person name="Lu H."/>
        </authorList>
    </citation>
    <scope>NUCLEOTIDE SEQUENCE [LARGE SCALE GENOMIC DNA]</scope>
    <source>
        <strain evidence="7 8">KCTC 52429</strain>
    </source>
</reference>
<evidence type="ECO:0000256" key="4">
    <source>
        <dbReference type="SAM" id="Phobius"/>
    </source>
</evidence>
<dbReference type="InterPro" id="IPR054327">
    <property type="entry name" value="His-kinase-like_sensor"/>
</dbReference>
<dbReference type="EMBL" id="BMKG01000012">
    <property type="protein sequence ID" value="GGC07267.1"/>
    <property type="molecule type" value="Genomic_DNA"/>
</dbReference>
<dbReference type="PROSITE" id="PS50887">
    <property type="entry name" value="GGDEF"/>
    <property type="match status" value="1"/>
</dbReference>
<comment type="caution">
    <text evidence="7">The sequence shown here is derived from an EMBL/GenBank/DDBJ whole genome shotgun (WGS) entry which is preliminary data.</text>
</comment>
<feature type="transmembrane region" description="Helical" evidence="4">
    <location>
        <begin position="7"/>
        <end position="28"/>
    </location>
</feature>
<evidence type="ECO:0000313" key="7">
    <source>
        <dbReference type="EMBL" id="MTV53368.1"/>
    </source>
</evidence>
<feature type="coiled-coil region" evidence="3">
    <location>
        <begin position="313"/>
        <end position="340"/>
    </location>
</feature>
<sequence length="513" mass="56348">MLKRLPITFWATVFVTVVCVALVSLDFWRSWNARGVLLEETERSSTNLARAMSQHADDTIKAADTSLADLEERIEMDGLHEGQLARLHQVMLGQVRALPQLDGLYAYDEAGRWMVNSQPTLDRKANNADREYFRFHRENRDKGPHIGLPVISRSSGKWIIPVSRRIDKPDGAFGGVVLATIDIDYFRRFYASFDIGDNGAVALLSNRGVMLVRRPFRAEGIGASIVDTPLYQAYSRSGTTGTGMFRSTQDGQVRLNSYRPLQNYPLFVTAALSKEEALAHWRRDTWLHSLGVVALAALLALFGQRLIGQMRRRLEAERELRQARDALASLNATLEKMALQDGLTGLANRRQLDVSLGNEFSRATRQGASLALALIDVDHFKLFNDRYGHSAGDDCLRAISRAIRQQTPKRAGDLAARYGGEELAVLLPNTDIAGAWAVAERMRQAVAALQLPHADSAQGIVTISAGVAALVPQRGVDAATTLIEAADKALYAAKSAGRNRVAPDLGLAPVLTP</sequence>
<keyword evidence="9" id="KW-1185">Reference proteome</keyword>
<dbReference type="InterPro" id="IPR029787">
    <property type="entry name" value="Nucleotide_cyclase"/>
</dbReference>
<accession>A0A6I3SVT9</accession>
<dbReference type="Proteomes" id="UP000622638">
    <property type="component" value="Unassembled WGS sequence"/>
</dbReference>
<dbReference type="GO" id="GO:1902201">
    <property type="term" value="P:negative regulation of bacterial-type flagellum-dependent cell motility"/>
    <property type="evidence" value="ECO:0007669"/>
    <property type="project" value="TreeGrafter"/>
</dbReference>
<dbReference type="CDD" id="cd01949">
    <property type="entry name" value="GGDEF"/>
    <property type="match status" value="1"/>
</dbReference>
<comment type="catalytic activity">
    <reaction evidence="2">
        <text>2 GTP = 3',3'-c-di-GMP + 2 diphosphate</text>
        <dbReference type="Rhea" id="RHEA:24898"/>
        <dbReference type="ChEBI" id="CHEBI:33019"/>
        <dbReference type="ChEBI" id="CHEBI:37565"/>
        <dbReference type="ChEBI" id="CHEBI:58805"/>
        <dbReference type="EC" id="2.7.7.65"/>
    </reaction>
</comment>
<evidence type="ECO:0000256" key="3">
    <source>
        <dbReference type="SAM" id="Coils"/>
    </source>
</evidence>
<protein>
    <recommendedName>
        <fullName evidence="1">diguanylate cyclase</fullName>
        <ecNumber evidence="1">2.7.7.65</ecNumber>
    </recommendedName>
</protein>
<dbReference type="SMART" id="SM00267">
    <property type="entry name" value="GGDEF"/>
    <property type="match status" value="1"/>
</dbReference>
<dbReference type="GO" id="GO:0043709">
    <property type="term" value="P:cell adhesion involved in single-species biofilm formation"/>
    <property type="evidence" value="ECO:0007669"/>
    <property type="project" value="TreeGrafter"/>
</dbReference>
<reference evidence="9" key="2">
    <citation type="journal article" date="2019" name="Int. J. Syst. Evol. Microbiol.">
        <title>The Global Catalogue of Microorganisms (GCM) 10K type strain sequencing project: providing services to taxonomists for standard genome sequencing and annotation.</title>
        <authorList>
            <consortium name="The Broad Institute Genomics Platform"/>
            <consortium name="The Broad Institute Genome Sequencing Center for Infectious Disease"/>
            <person name="Wu L."/>
            <person name="Ma J."/>
        </authorList>
    </citation>
    <scope>NUCLEOTIDE SEQUENCE [LARGE SCALE GENOMIC DNA]</scope>
    <source>
        <strain evidence="9">CGMCC 1.15931</strain>
    </source>
</reference>